<keyword evidence="2" id="KW-0732">Signal</keyword>
<protein>
    <submittedName>
        <fullName evidence="3">Ascaris suum EPICuticlin protein related</fullName>
    </submittedName>
</protein>
<dbReference type="SMR" id="Q4W5T4"/>
<dbReference type="FunCoup" id="Q4W5T4">
    <property type="interactions" value="30"/>
</dbReference>
<proteinExistence type="predicted"/>
<dbReference type="RefSeq" id="NP_001023283.1">
    <property type="nucleotide sequence ID" value="NM_001028112.3"/>
</dbReference>
<dbReference type="PANTHER" id="PTHR36514:SF3">
    <property type="entry name" value="ASCARIS SUUM EPICUTICLIN PROTEIN RELATED"/>
    <property type="match status" value="1"/>
</dbReference>
<sequence>MAASSISNRLILTLLLVGCVTAAGLTRKRRADNSYGDEAVTPAGGGARVASMAVEEAPATVAPEGAGAQSNVESSGYRKKRASQNGYGDEAPVGGGAQVVEVSEAPAVTVENSGGSKTAVESSGY</sequence>
<dbReference type="AGR" id="WB:WBGene00044293"/>
<dbReference type="OrthoDB" id="5804280at2759"/>
<gene>
    <name evidence="3 5" type="primary">epic-3</name>
    <name evidence="3" type="ORF">CELE_K08D12.7</name>
    <name evidence="5" type="ORF">K08D12.7</name>
</gene>
<evidence type="ECO:0000256" key="2">
    <source>
        <dbReference type="SAM" id="SignalP"/>
    </source>
</evidence>
<feature type="region of interest" description="Disordered" evidence="1">
    <location>
        <begin position="58"/>
        <end position="125"/>
    </location>
</feature>
<dbReference type="AlphaFoldDB" id="Q4W5T4"/>
<keyword evidence="4" id="KW-1185">Reference proteome</keyword>
<dbReference type="Bgee" id="WBGene00044293">
    <property type="expression patterns" value="Expressed in adult organism and 1 other cell type or tissue"/>
</dbReference>
<dbReference type="HOGENOM" id="CLU_2051807_0_0_1"/>
<name>Q4W5T4_CAEEL</name>
<dbReference type="EMBL" id="BX284604">
    <property type="protein sequence ID" value="CCD72805.1"/>
    <property type="molecule type" value="Genomic_DNA"/>
</dbReference>
<feature type="chain" id="PRO_5004245948" evidence="2">
    <location>
        <begin position="23"/>
        <end position="125"/>
    </location>
</feature>
<evidence type="ECO:0000313" key="5">
    <source>
        <dbReference type="WormBase" id="K08D12.7"/>
    </source>
</evidence>
<evidence type="ECO:0000313" key="4">
    <source>
        <dbReference type="Proteomes" id="UP000001940"/>
    </source>
</evidence>
<dbReference type="eggNOG" id="ENOG502TIB1">
    <property type="taxonomic scope" value="Eukaryota"/>
</dbReference>
<dbReference type="PANTHER" id="PTHR36514">
    <property type="entry name" value="PROTEIN CBG00436"/>
    <property type="match status" value="1"/>
</dbReference>
<feature type="compositionally biased region" description="Low complexity" evidence="1">
    <location>
        <begin position="58"/>
        <end position="68"/>
    </location>
</feature>
<dbReference type="InParanoid" id="Q4W5T4"/>
<dbReference type="OMA" id="RATQNSY"/>
<feature type="signal peptide" evidence="2">
    <location>
        <begin position="1"/>
        <end position="22"/>
    </location>
</feature>
<dbReference type="WormBase" id="K08D12.7">
    <property type="protein sequence ID" value="CE38619"/>
    <property type="gene ID" value="WBGene00044293"/>
    <property type="gene designation" value="epic-3"/>
</dbReference>
<reference evidence="3 4" key="1">
    <citation type="journal article" date="1998" name="Science">
        <title>Genome sequence of the nematode C. elegans: a platform for investigating biology.</title>
        <authorList>
            <consortium name="The C. elegans sequencing consortium"/>
            <person name="Sulson J.E."/>
            <person name="Waterston R."/>
        </authorList>
    </citation>
    <scope>NUCLEOTIDE SEQUENCE [LARGE SCALE GENOMIC DNA]</scope>
    <source>
        <strain evidence="3 4">Bristol N2</strain>
    </source>
</reference>
<dbReference type="KEGG" id="cel:CELE_K08D12.7"/>
<feature type="compositionally biased region" description="Polar residues" evidence="1">
    <location>
        <begin position="110"/>
        <end position="125"/>
    </location>
</feature>
<dbReference type="CTD" id="3565233"/>
<dbReference type="Proteomes" id="UP000001940">
    <property type="component" value="Chromosome IV"/>
</dbReference>
<dbReference type="PaxDb" id="6239-K08D12.7"/>
<evidence type="ECO:0000256" key="1">
    <source>
        <dbReference type="SAM" id="MobiDB-lite"/>
    </source>
</evidence>
<dbReference type="GeneID" id="3565233"/>
<accession>Q4W5T4</accession>
<organism evidence="3 4">
    <name type="scientific">Caenorhabditis elegans</name>
    <dbReference type="NCBI Taxonomy" id="6239"/>
    <lineage>
        <taxon>Eukaryota</taxon>
        <taxon>Metazoa</taxon>
        <taxon>Ecdysozoa</taxon>
        <taxon>Nematoda</taxon>
        <taxon>Chromadorea</taxon>
        <taxon>Rhabditida</taxon>
        <taxon>Rhabditina</taxon>
        <taxon>Rhabditomorpha</taxon>
        <taxon>Rhabditoidea</taxon>
        <taxon>Rhabditidae</taxon>
        <taxon>Peloderinae</taxon>
        <taxon>Caenorhabditis</taxon>
    </lineage>
</organism>
<dbReference type="UCSC" id="K08D12.7">
    <property type="organism name" value="c. elegans"/>
</dbReference>
<evidence type="ECO:0000313" key="3">
    <source>
        <dbReference type="EMBL" id="CCD72805.1"/>
    </source>
</evidence>